<accession>A0A5A7P8T2</accession>
<proteinExistence type="predicted"/>
<evidence type="ECO:0000313" key="4">
    <source>
        <dbReference type="Proteomes" id="UP000325081"/>
    </source>
</evidence>
<dbReference type="EMBL" id="BKCP01003335">
    <property type="protein sequence ID" value="GER28974.1"/>
    <property type="molecule type" value="Genomic_DNA"/>
</dbReference>
<keyword evidence="1" id="KW-0732">Signal</keyword>
<dbReference type="GO" id="GO:0009055">
    <property type="term" value="F:electron transfer activity"/>
    <property type="evidence" value="ECO:0007669"/>
    <property type="project" value="InterPro"/>
</dbReference>
<feature type="signal peptide" evidence="1">
    <location>
        <begin position="1"/>
        <end position="28"/>
    </location>
</feature>
<dbReference type="Pfam" id="PF02298">
    <property type="entry name" value="Cu_bind_like"/>
    <property type="match status" value="1"/>
</dbReference>
<keyword evidence="4" id="KW-1185">Reference proteome</keyword>
<dbReference type="SUPFAM" id="SSF49503">
    <property type="entry name" value="Cupredoxins"/>
    <property type="match status" value="1"/>
</dbReference>
<dbReference type="InterPro" id="IPR008972">
    <property type="entry name" value="Cupredoxin"/>
</dbReference>
<dbReference type="AlphaFoldDB" id="A0A5A7P8T2"/>
<protein>
    <submittedName>
        <fullName evidence="3">Cupredoxin superfamily protein</fullName>
    </submittedName>
</protein>
<dbReference type="PROSITE" id="PS51485">
    <property type="entry name" value="PHYTOCYANIN"/>
    <property type="match status" value="1"/>
</dbReference>
<dbReference type="Gene3D" id="2.60.40.420">
    <property type="entry name" value="Cupredoxins - blue copper proteins"/>
    <property type="match status" value="1"/>
</dbReference>
<name>A0A5A7P8T2_STRAF</name>
<organism evidence="3 4">
    <name type="scientific">Striga asiatica</name>
    <name type="common">Asiatic witchweed</name>
    <name type="synonym">Buchnera asiatica</name>
    <dbReference type="NCBI Taxonomy" id="4170"/>
    <lineage>
        <taxon>Eukaryota</taxon>
        <taxon>Viridiplantae</taxon>
        <taxon>Streptophyta</taxon>
        <taxon>Embryophyta</taxon>
        <taxon>Tracheophyta</taxon>
        <taxon>Spermatophyta</taxon>
        <taxon>Magnoliopsida</taxon>
        <taxon>eudicotyledons</taxon>
        <taxon>Gunneridae</taxon>
        <taxon>Pentapetalae</taxon>
        <taxon>asterids</taxon>
        <taxon>lamiids</taxon>
        <taxon>Lamiales</taxon>
        <taxon>Orobanchaceae</taxon>
        <taxon>Buchnereae</taxon>
        <taxon>Striga</taxon>
    </lineage>
</organism>
<comment type="caution">
    <text evidence="3">The sequence shown here is derived from an EMBL/GenBank/DDBJ whole genome shotgun (WGS) entry which is preliminary data.</text>
</comment>
<gene>
    <name evidence="3" type="ORF">STAS_04800</name>
</gene>
<evidence type="ECO:0000256" key="1">
    <source>
        <dbReference type="SAM" id="SignalP"/>
    </source>
</evidence>
<evidence type="ECO:0000313" key="3">
    <source>
        <dbReference type="EMBL" id="GER28974.1"/>
    </source>
</evidence>
<dbReference type="PANTHER" id="PTHR34052">
    <property type="entry name" value="GLYCINE-RICH PROTEIN-LIKE"/>
    <property type="match status" value="1"/>
</dbReference>
<feature type="chain" id="PRO_5022887543" evidence="1">
    <location>
        <begin position="29"/>
        <end position="156"/>
    </location>
</feature>
<dbReference type="OrthoDB" id="1839683at2759"/>
<feature type="domain" description="Phytocyanin" evidence="2">
    <location>
        <begin position="43"/>
        <end position="153"/>
    </location>
</feature>
<dbReference type="InterPro" id="IPR003245">
    <property type="entry name" value="Phytocyanin_dom"/>
</dbReference>
<dbReference type="PANTHER" id="PTHR34052:SF1">
    <property type="entry name" value="OS06G0216700 PROTEIN"/>
    <property type="match status" value="1"/>
</dbReference>
<sequence length="156" mass="17169">MRGTKYSGSWKVLVVLVVMTSTFTIVSGNKECSCPTRNASHPRTIVIGGSNNWEVNATNYTMWAFRNGPYFDGDVLVFKYNNDHNVVEMPDSESFEKCNVTGAKVLGSTKDGSGEGFKFTLKASLKLYFLACGQANGVHCGLGQMKLPFFVLPRPH</sequence>
<dbReference type="Proteomes" id="UP000325081">
    <property type="component" value="Unassembled WGS sequence"/>
</dbReference>
<evidence type="ECO:0000259" key="2">
    <source>
        <dbReference type="PROSITE" id="PS51485"/>
    </source>
</evidence>
<reference evidence="4" key="1">
    <citation type="journal article" date="2019" name="Curr. Biol.">
        <title>Genome Sequence of Striga asiatica Provides Insight into the Evolution of Plant Parasitism.</title>
        <authorList>
            <person name="Yoshida S."/>
            <person name="Kim S."/>
            <person name="Wafula E.K."/>
            <person name="Tanskanen J."/>
            <person name="Kim Y.M."/>
            <person name="Honaas L."/>
            <person name="Yang Z."/>
            <person name="Spallek T."/>
            <person name="Conn C.E."/>
            <person name="Ichihashi Y."/>
            <person name="Cheong K."/>
            <person name="Cui S."/>
            <person name="Der J.P."/>
            <person name="Gundlach H."/>
            <person name="Jiao Y."/>
            <person name="Hori C."/>
            <person name="Ishida J.K."/>
            <person name="Kasahara H."/>
            <person name="Kiba T."/>
            <person name="Kim M.S."/>
            <person name="Koo N."/>
            <person name="Laohavisit A."/>
            <person name="Lee Y.H."/>
            <person name="Lumba S."/>
            <person name="McCourt P."/>
            <person name="Mortimer J.C."/>
            <person name="Mutuku J.M."/>
            <person name="Nomura T."/>
            <person name="Sasaki-Sekimoto Y."/>
            <person name="Seto Y."/>
            <person name="Wang Y."/>
            <person name="Wakatake T."/>
            <person name="Sakakibara H."/>
            <person name="Demura T."/>
            <person name="Yamaguchi S."/>
            <person name="Yoneyama K."/>
            <person name="Manabe R.I."/>
            <person name="Nelson D.C."/>
            <person name="Schulman A.H."/>
            <person name="Timko M.P."/>
            <person name="dePamphilis C.W."/>
            <person name="Choi D."/>
            <person name="Shirasu K."/>
        </authorList>
    </citation>
    <scope>NUCLEOTIDE SEQUENCE [LARGE SCALE GENOMIC DNA]</scope>
    <source>
        <strain evidence="4">cv. UVA1</strain>
    </source>
</reference>